<sequence length="118" mass="13272">MVCSPLRASSHSPGDHTALPITSPSSKPSPPLSTFPAEIKSSQQWQAKIYRLEDQAEAEQRGKQARRNRRKYGAERRPNMGERRQFGANGGGAWELWEEWDGEGEGEDDDDGVVGRYW</sequence>
<dbReference type="GeneID" id="36587010"/>
<protein>
    <submittedName>
        <fullName evidence="2">Uncharacterized protein</fullName>
    </submittedName>
</protein>
<accession>A0A2J6TW90</accession>
<feature type="compositionally biased region" description="Acidic residues" evidence="1">
    <location>
        <begin position="99"/>
        <end position="112"/>
    </location>
</feature>
<organism evidence="2 3">
    <name type="scientific">Hyaloscypha bicolor E</name>
    <dbReference type="NCBI Taxonomy" id="1095630"/>
    <lineage>
        <taxon>Eukaryota</taxon>
        <taxon>Fungi</taxon>
        <taxon>Dikarya</taxon>
        <taxon>Ascomycota</taxon>
        <taxon>Pezizomycotina</taxon>
        <taxon>Leotiomycetes</taxon>
        <taxon>Helotiales</taxon>
        <taxon>Hyaloscyphaceae</taxon>
        <taxon>Hyaloscypha</taxon>
        <taxon>Hyaloscypha bicolor</taxon>
    </lineage>
</organism>
<dbReference type="EMBL" id="KZ613740">
    <property type="protein sequence ID" value="PMD67265.1"/>
    <property type="molecule type" value="Genomic_DNA"/>
</dbReference>
<gene>
    <name evidence="2" type="ORF">K444DRAFT_606189</name>
</gene>
<keyword evidence="3" id="KW-1185">Reference proteome</keyword>
<feature type="region of interest" description="Disordered" evidence="1">
    <location>
        <begin position="55"/>
        <end position="91"/>
    </location>
</feature>
<proteinExistence type="predicted"/>
<evidence type="ECO:0000313" key="2">
    <source>
        <dbReference type="EMBL" id="PMD67265.1"/>
    </source>
</evidence>
<dbReference type="InParanoid" id="A0A2J6TW90"/>
<reference evidence="2 3" key="1">
    <citation type="submission" date="2016-04" db="EMBL/GenBank/DDBJ databases">
        <title>A degradative enzymes factory behind the ericoid mycorrhizal symbiosis.</title>
        <authorList>
            <consortium name="DOE Joint Genome Institute"/>
            <person name="Martino E."/>
            <person name="Morin E."/>
            <person name="Grelet G."/>
            <person name="Kuo A."/>
            <person name="Kohler A."/>
            <person name="Daghino S."/>
            <person name="Barry K."/>
            <person name="Choi C."/>
            <person name="Cichocki N."/>
            <person name="Clum A."/>
            <person name="Copeland A."/>
            <person name="Hainaut M."/>
            <person name="Haridas S."/>
            <person name="Labutti K."/>
            <person name="Lindquist E."/>
            <person name="Lipzen A."/>
            <person name="Khouja H.-R."/>
            <person name="Murat C."/>
            <person name="Ohm R."/>
            <person name="Olson A."/>
            <person name="Spatafora J."/>
            <person name="Veneault-Fourrey C."/>
            <person name="Henrissat B."/>
            <person name="Grigoriev I."/>
            <person name="Martin F."/>
            <person name="Perotto S."/>
        </authorList>
    </citation>
    <scope>NUCLEOTIDE SEQUENCE [LARGE SCALE GENOMIC DNA]</scope>
    <source>
        <strain evidence="2 3">E</strain>
    </source>
</reference>
<feature type="compositionally biased region" description="Basic and acidic residues" evidence="1">
    <location>
        <begin position="72"/>
        <end position="85"/>
    </location>
</feature>
<evidence type="ECO:0000313" key="3">
    <source>
        <dbReference type="Proteomes" id="UP000235371"/>
    </source>
</evidence>
<evidence type="ECO:0000256" key="1">
    <source>
        <dbReference type="SAM" id="MobiDB-lite"/>
    </source>
</evidence>
<dbReference type="Proteomes" id="UP000235371">
    <property type="component" value="Unassembled WGS sequence"/>
</dbReference>
<dbReference type="AlphaFoldDB" id="A0A2J6TW90"/>
<name>A0A2J6TW90_9HELO</name>
<dbReference type="RefSeq" id="XP_024744169.1">
    <property type="nucleotide sequence ID" value="XM_024878933.1"/>
</dbReference>
<feature type="region of interest" description="Disordered" evidence="1">
    <location>
        <begin position="99"/>
        <end position="118"/>
    </location>
</feature>
<feature type="region of interest" description="Disordered" evidence="1">
    <location>
        <begin position="1"/>
        <end position="40"/>
    </location>
</feature>